<dbReference type="InterPro" id="IPR008984">
    <property type="entry name" value="SMAD_FHA_dom_sf"/>
</dbReference>
<dbReference type="Pfam" id="PF03166">
    <property type="entry name" value="MH2"/>
    <property type="match status" value="1"/>
</dbReference>
<dbReference type="GO" id="GO:0070411">
    <property type="term" value="F:I-SMAD binding"/>
    <property type="evidence" value="ECO:0007669"/>
    <property type="project" value="TreeGrafter"/>
</dbReference>
<dbReference type="PANTHER" id="PTHR13703">
    <property type="entry name" value="SMAD"/>
    <property type="match status" value="1"/>
</dbReference>
<reference evidence="4 5" key="1">
    <citation type="journal article" date="2023" name="Arcadia Sci">
        <title>De novo assembly of a long-read Amblyomma americanum tick genome.</title>
        <authorList>
            <person name="Chou S."/>
            <person name="Poskanzer K.E."/>
            <person name="Rollins M."/>
            <person name="Thuy-Boun P.S."/>
        </authorList>
    </citation>
    <scope>NUCLEOTIDE SEQUENCE [LARGE SCALE GENOMIC DNA]</scope>
    <source>
        <strain evidence="4">F_SG_1</strain>
        <tissue evidence="4">Salivary glands</tissue>
    </source>
</reference>
<dbReference type="InterPro" id="IPR013790">
    <property type="entry name" value="Dwarfin"/>
</dbReference>
<accession>A0AAQ4F5D0</accession>
<dbReference type="AlphaFoldDB" id="A0AAQ4F5D0"/>
<sequence>MLGLAWLRRLKKYLRLSKGIVRRLRHLVNALRSLLRDRCFAAPAPSATGYSAATTTTAGDCGAPTGGEGSDEPWCEIAYWELGDRVGPMYAVQRPWLHVTYDERSPPSCDAELSLRALSSGAACKDIVARVRSRIGQGLTLLREPDGVWVYNRSEYAVFVASPTLDMPSARNLTVFKVPPGYSLRVYDWERARLYRQCPPVSWDGPLALTAVRISFVKGWGPKYARQVVTALPCSLELFFHTPPR</sequence>
<comment type="caution">
    <text evidence="4">The sequence shown here is derived from an EMBL/GenBank/DDBJ whole genome shotgun (WGS) entry which is preliminary data.</text>
</comment>
<keyword evidence="5" id="KW-1185">Reference proteome</keyword>
<dbReference type="GO" id="GO:0009653">
    <property type="term" value="P:anatomical structure morphogenesis"/>
    <property type="evidence" value="ECO:0007669"/>
    <property type="project" value="TreeGrafter"/>
</dbReference>
<evidence type="ECO:0000256" key="2">
    <source>
        <dbReference type="ARBA" id="ARBA00023163"/>
    </source>
</evidence>
<evidence type="ECO:0000259" key="3">
    <source>
        <dbReference type="PROSITE" id="PS51076"/>
    </source>
</evidence>
<dbReference type="Gene3D" id="2.60.200.10">
    <property type="match status" value="1"/>
</dbReference>
<dbReference type="GO" id="GO:0060395">
    <property type="term" value="P:SMAD protein signal transduction"/>
    <property type="evidence" value="ECO:0007669"/>
    <property type="project" value="TreeGrafter"/>
</dbReference>
<dbReference type="PANTHER" id="PTHR13703:SF54">
    <property type="entry name" value="MOTHERS AGAINST DECAPENTAPLEGIC HOMOLOG"/>
    <property type="match status" value="1"/>
</dbReference>
<organism evidence="4 5">
    <name type="scientific">Amblyomma americanum</name>
    <name type="common">Lone star tick</name>
    <dbReference type="NCBI Taxonomy" id="6943"/>
    <lineage>
        <taxon>Eukaryota</taxon>
        <taxon>Metazoa</taxon>
        <taxon>Ecdysozoa</taxon>
        <taxon>Arthropoda</taxon>
        <taxon>Chelicerata</taxon>
        <taxon>Arachnida</taxon>
        <taxon>Acari</taxon>
        <taxon>Parasitiformes</taxon>
        <taxon>Ixodida</taxon>
        <taxon>Ixodoidea</taxon>
        <taxon>Ixodidae</taxon>
        <taxon>Amblyomminae</taxon>
        <taxon>Amblyomma</taxon>
    </lineage>
</organism>
<dbReference type="EMBL" id="JARKHS020006780">
    <property type="protein sequence ID" value="KAK8782330.1"/>
    <property type="molecule type" value="Genomic_DNA"/>
</dbReference>
<evidence type="ECO:0000256" key="1">
    <source>
        <dbReference type="ARBA" id="ARBA00023015"/>
    </source>
</evidence>
<dbReference type="GO" id="GO:0051239">
    <property type="term" value="P:regulation of multicellular organismal process"/>
    <property type="evidence" value="ECO:0007669"/>
    <property type="project" value="UniProtKB-ARBA"/>
</dbReference>
<dbReference type="SMART" id="SM00524">
    <property type="entry name" value="DWB"/>
    <property type="match status" value="1"/>
</dbReference>
<evidence type="ECO:0000313" key="4">
    <source>
        <dbReference type="EMBL" id="KAK8782330.1"/>
    </source>
</evidence>
<dbReference type="SUPFAM" id="SSF49879">
    <property type="entry name" value="SMAD/FHA domain"/>
    <property type="match status" value="1"/>
</dbReference>
<dbReference type="PROSITE" id="PS51076">
    <property type="entry name" value="MH2"/>
    <property type="match status" value="1"/>
</dbReference>
<dbReference type="GO" id="GO:0140416">
    <property type="term" value="F:transcription regulator inhibitor activity"/>
    <property type="evidence" value="ECO:0007669"/>
    <property type="project" value="TreeGrafter"/>
</dbReference>
<dbReference type="GO" id="GO:0050793">
    <property type="term" value="P:regulation of developmental process"/>
    <property type="evidence" value="ECO:0007669"/>
    <property type="project" value="UniProtKB-ARBA"/>
</dbReference>
<proteinExistence type="predicted"/>
<feature type="domain" description="MH2" evidence="3">
    <location>
        <begin position="74"/>
        <end position="245"/>
    </location>
</feature>
<name>A0AAQ4F5D0_AMBAM</name>
<keyword evidence="2" id="KW-0804">Transcription</keyword>
<dbReference type="Proteomes" id="UP001321473">
    <property type="component" value="Unassembled WGS sequence"/>
</dbReference>
<dbReference type="GO" id="GO:0071144">
    <property type="term" value="C:heteromeric SMAD protein complex"/>
    <property type="evidence" value="ECO:0007669"/>
    <property type="project" value="TreeGrafter"/>
</dbReference>
<keyword evidence="1" id="KW-0805">Transcription regulation</keyword>
<protein>
    <recommendedName>
        <fullName evidence="3">MH2 domain-containing protein</fullName>
    </recommendedName>
</protein>
<dbReference type="InterPro" id="IPR001132">
    <property type="entry name" value="SMAD_dom_Dwarfin-type"/>
</dbReference>
<dbReference type="GO" id="GO:0009791">
    <property type="term" value="P:post-embryonic development"/>
    <property type="evidence" value="ECO:0007669"/>
    <property type="project" value="UniProtKB-ARBA"/>
</dbReference>
<dbReference type="GO" id="GO:0006357">
    <property type="term" value="P:regulation of transcription by RNA polymerase II"/>
    <property type="evidence" value="ECO:0007669"/>
    <property type="project" value="TreeGrafter"/>
</dbReference>
<dbReference type="InterPro" id="IPR017855">
    <property type="entry name" value="SMAD-like_dom_sf"/>
</dbReference>
<gene>
    <name evidence="4" type="ORF">V5799_016329</name>
</gene>
<evidence type="ECO:0000313" key="5">
    <source>
        <dbReference type="Proteomes" id="UP001321473"/>
    </source>
</evidence>
<dbReference type="GO" id="GO:0030154">
    <property type="term" value="P:cell differentiation"/>
    <property type="evidence" value="ECO:0007669"/>
    <property type="project" value="TreeGrafter"/>
</dbReference>